<evidence type="ECO:0000259" key="1">
    <source>
        <dbReference type="Pfam" id="PF10263"/>
    </source>
</evidence>
<dbReference type="OrthoDB" id="9796628at2"/>
<feature type="domain" description="SprT-like" evidence="1">
    <location>
        <begin position="119"/>
        <end position="210"/>
    </location>
</feature>
<keyword evidence="3" id="KW-1185">Reference proteome</keyword>
<dbReference type="Pfam" id="PF10263">
    <property type="entry name" value="SprT-like"/>
    <property type="match status" value="1"/>
</dbReference>
<evidence type="ECO:0000313" key="3">
    <source>
        <dbReference type="Proteomes" id="UP000245125"/>
    </source>
</evidence>
<name>A0A2U3QEM5_9BACT</name>
<gene>
    <name evidence="2" type="ORF">NBG4_1260001</name>
</gene>
<evidence type="ECO:0000313" key="2">
    <source>
        <dbReference type="EMBL" id="SPP99866.1"/>
    </source>
</evidence>
<dbReference type="Proteomes" id="UP000245125">
    <property type="component" value="Unassembled WGS sequence"/>
</dbReference>
<dbReference type="InterPro" id="IPR006640">
    <property type="entry name" value="SprT-like_domain"/>
</dbReference>
<dbReference type="AlphaFoldDB" id="A0A2U3QEM5"/>
<sequence>MKNEAQLPLPFGLSEETLRAHLQSATRKKISLTLTDNSTSMISVRVKDDILQVRLHRMFLKAGDALITEIASFIGRRRGKTPLIREFIRRQSSLLRRATPRLCRINAIGKHHNLCEAARSVNNEYFGGRITAPVTWGTRRRGRAVRRRTLGSYSSHTNTIRINPVLDKKRVPSFFIEFIIYHEMLHSDMGVGQVNGRRAVHCREFRRREKIFKKYAEAIAWEKEMNFLI</sequence>
<reference evidence="3" key="1">
    <citation type="submission" date="2018-03" db="EMBL/GenBank/DDBJ databases">
        <authorList>
            <person name="Zecchin S."/>
        </authorList>
    </citation>
    <scope>NUCLEOTIDE SEQUENCE [LARGE SCALE GENOMIC DNA]</scope>
</reference>
<accession>A0A2U3QEM5</accession>
<organism evidence="2 3">
    <name type="scientific">Candidatus Sulfobium mesophilum</name>
    <dbReference type="NCBI Taxonomy" id="2016548"/>
    <lineage>
        <taxon>Bacteria</taxon>
        <taxon>Pseudomonadati</taxon>
        <taxon>Nitrospirota</taxon>
        <taxon>Nitrospiria</taxon>
        <taxon>Nitrospirales</taxon>
        <taxon>Nitrospiraceae</taxon>
        <taxon>Candidatus Sulfobium</taxon>
    </lineage>
</organism>
<protein>
    <recommendedName>
        <fullName evidence="1">SprT-like domain-containing protein</fullName>
    </recommendedName>
</protein>
<dbReference type="EMBL" id="OUUY01000031">
    <property type="protein sequence ID" value="SPP99866.1"/>
    <property type="molecule type" value="Genomic_DNA"/>
</dbReference>
<proteinExistence type="predicted"/>
<dbReference type="GO" id="GO:0006950">
    <property type="term" value="P:response to stress"/>
    <property type="evidence" value="ECO:0007669"/>
    <property type="project" value="UniProtKB-ARBA"/>
</dbReference>